<sequence length="822" mass="94921">MSSKKGRVSKMFLDKNRVKRSTLHLLEMNRNNKKTPSPESIMLVNNKLDLLDSFKSSFQVRKSKSRYLTPILSSQTKIPAVNLVSLNVNNYGLGNTRAKILSTAIRSMDRLQKINLKGNGISDTGASSILNSVNRENLRILDLSSNKIGSLGMESLCNILKGDYCTLEEVNIESIKLSISGLISLCSSLKYNRSLKKLILANNNIGLGSGIFLADMIDYNNSITYLDLQWNFIRGSEAVTLCKSLQKSDNIQILDYSWNSLGQDRVNDSISDFSRYLFLNESIIHLDLSNNNFSTSDCIILSESIKVNHTIRGLHFDGNSGIVNALGYIEPKSYVCTQKDGYKSSRLCGDLRSEENMCWICNNWADVFIEWDPSRIVWNRRLKHFALFKLSSQTEPVYIHLEIDEFEPFLLNRNDFGVYECTRALPKGKIRFFFSYRGIAQISNQYPVEVFDPPVDKTVHFYGEFSKRIMAVVVNFYGNENSECKSLPRPFIKVYNPPPGDVPEPDIPPWLFENSIFAGYVQDTPELLNKCFEADWGNSKFHRFMKSDIVRFACKEIVRQEYQKIFYTYKYLASLSVTTSLFSVNLNTITDLYQKKGFFDKNFKLSDLDIDIKACTHASTSLQFNNTFSVVRHEFMELQVRTALDKYQRSGACKSEAEALNMFFSQSFNYLFNPSEWRIKRYYNEECDVFLTTNKELLQLIFENTKGRYTKSIEKKGLLEEDFVQMLQEHNFFNDKFTVRYGYICFHLALMTYVDEISNSNYMYAGFLEFIEALARVTDLMDSQDLEKDIFLGYCKSEIMLDKKLETAFTSFSYLKPRRSRR</sequence>
<dbReference type="PROSITE" id="PS51450">
    <property type="entry name" value="LRR"/>
    <property type="match status" value="1"/>
</dbReference>
<dbReference type="Gene3D" id="3.80.10.10">
    <property type="entry name" value="Ribonuclease Inhibitor"/>
    <property type="match status" value="3"/>
</dbReference>
<dbReference type="EMBL" id="MPUH01000252">
    <property type="protein sequence ID" value="OMJ84960.1"/>
    <property type="molecule type" value="Genomic_DNA"/>
</dbReference>
<comment type="caution">
    <text evidence="1">The sequence shown here is derived from an EMBL/GenBank/DDBJ whole genome shotgun (WGS) entry which is preliminary data.</text>
</comment>
<dbReference type="Proteomes" id="UP000187209">
    <property type="component" value="Unassembled WGS sequence"/>
</dbReference>
<dbReference type="OrthoDB" id="120976at2759"/>
<dbReference type="PANTHER" id="PTHR24114">
    <property type="entry name" value="LEUCINE RICH REPEAT FAMILY PROTEIN"/>
    <property type="match status" value="1"/>
</dbReference>
<keyword evidence="2" id="KW-1185">Reference proteome</keyword>
<protein>
    <submittedName>
        <fullName evidence="1">Uncharacterized protein</fullName>
    </submittedName>
</protein>
<reference evidence="1 2" key="1">
    <citation type="submission" date="2016-11" db="EMBL/GenBank/DDBJ databases">
        <title>The macronuclear genome of Stentor coeruleus: a giant cell with tiny introns.</title>
        <authorList>
            <person name="Slabodnick M."/>
            <person name="Ruby J.G."/>
            <person name="Reiff S.B."/>
            <person name="Swart E.C."/>
            <person name="Gosai S."/>
            <person name="Prabakaran S."/>
            <person name="Witkowska E."/>
            <person name="Larue G.E."/>
            <person name="Fisher S."/>
            <person name="Freeman R.M."/>
            <person name="Gunawardena J."/>
            <person name="Chu W."/>
            <person name="Stover N.A."/>
            <person name="Gregory B.D."/>
            <person name="Nowacki M."/>
            <person name="Derisi J."/>
            <person name="Roy S.W."/>
            <person name="Marshall W.F."/>
            <person name="Sood P."/>
        </authorList>
    </citation>
    <scope>NUCLEOTIDE SEQUENCE [LARGE SCALE GENOMIC DNA]</scope>
    <source>
        <strain evidence="1">WM001</strain>
    </source>
</reference>
<dbReference type="InterPro" id="IPR032675">
    <property type="entry name" value="LRR_dom_sf"/>
</dbReference>
<organism evidence="1 2">
    <name type="scientific">Stentor coeruleus</name>
    <dbReference type="NCBI Taxonomy" id="5963"/>
    <lineage>
        <taxon>Eukaryota</taxon>
        <taxon>Sar</taxon>
        <taxon>Alveolata</taxon>
        <taxon>Ciliophora</taxon>
        <taxon>Postciliodesmatophora</taxon>
        <taxon>Heterotrichea</taxon>
        <taxon>Heterotrichida</taxon>
        <taxon>Stentoridae</taxon>
        <taxon>Stentor</taxon>
    </lineage>
</organism>
<dbReference type="InterPro" id="IPR052394">
    <property type="entry name" value="LRR-containing"/>
</dbReference>
<proteinExistence type="predicted"/>
<dbReference type="AlphaFoldDB" id="A0A1R2C7M0"/>
<dbReference type="PANTHER" id="PTHR24114:SF2">
    <property type="entry name" value="F-BOX DOMAIN-CONTAINING PROTEIN-RELATED"/>
    <property type="match status" value="1"/>
</dbReference>
<evidence type="ECO:0000313" key="1">
    <source>
        <dbReference type="EMBL" id="OMJ84960.1"/>
    </source>
</evidence>
<dbReference type="InterPro" id="IPR001611">
    <property type="entry name" value="Leu-rich_rpt"/>
</dbReference>
<dbReference type="Pfam" id="PF13516">
    <property type="entry name" value="LRR_6"/>
    <property type="match status" value="3"/>
</dbReference>
<dbReference type="SUPFAM" id="SSF52047">
    <property type="entry name" value="RNI-like"/>
    <property type="match status" value="1"/>
</dbReference>
<evidence type="ECO:0000313" key="2">
    <source>
        <dbReference type="Proteomes" id="UP000187209"/>
    </source>
</evidence>
<name>A0A1R2C7M0_9CILI</name>
<dbReference type="SMART" id="SM00368">
    <property type="entry name" value="LRR_RI"/>
    <property type="match status" value="6"/>
</dbReference>
<gene>
    <name evidence="1" type="ORF">SteCoe_13791</name>
</gene>
<accession>A0A1R2C7M0</accession>